<organism evidence="2 3">
    <name type="scientific">Campylobacter vicugnae</name>
    <dbReference type="NCBI Taxonomy" id="1660076"/>
    <lineage>
        <taxon>Bacteria</taxon>
        <taxon>Pseudomonadati</taxon>
        <taxon>Campylobacterota</taxon>
        <taxon>Epsilonproteobacteria</taxon>
        <taxon>Campylobacterales</taxon>
        <taxon>Campylobacteraceae</taxon>
        <taxon>Campylobacter</taxon>
    </lineage>
</organism>
<dbReference type="Proteomes" id="UP001318120">
    <property type="component" value="Chromosome"/>
</dbReference>
<name>A0ABZ2E6U7_9BACT</name>
<sequence>MEILKETIEFIEFLDYITIVFAFFAMIGTFVNFFYRRKDSKLIKIYIKFPDNSTRLVPYHITRRNFTRSELFGILRAIDKEGSFNIKYTSTPEFFDDVLQVQKGKSDEITIRLETDDKFSWAEI</sequence>
<reference evidence="2 3" key="1">
    <citation type="journal article" date="2017" name="Genome Biol. Evol.">
        <title>Comparative Genomic Analysis Identifies a Campylobacter Clade Deficient in Selenium Metabolism.</title>
        <authorList>
            <person name="Miller W.G."/>
            <person name="Yee E."/>
            <person name="Lopes B.S."/>
            <person name="Chapman M.H."/>
            <person name="Huynh S."/>
            <person name="Bono J.L."/>
            <person name="Parker C.T."/>
            <person name="Strachan N.J.C."/>
            <person name="Forbes K.J."/>
        </authorList>
    </citation>
    <scope>NUCLEOTIDE SEQUENCE [LARGE SCALE GENOMIC DNA]</scope>
    <source>
        <strain evidence="2 3">RM9261</strain>
    </source>
</reference>
<evidence type="ECO:0000313" key="2">
    <source>
        <dbReference type="EMBL" id="WWC41429.1"/>
    </source>
</evidence>
<evidence type="ECO:0000313" key="3">
    <source>
        <dbReference type="Proteomes" id="UP001318120"/>
    </source>
</evidence>
<proteinExistence type="predicted"/>
<dbReference type="RefSeq" id="WP_086255616.1">
    <property type="nucleotide sequence ID" value="NZ_CP018793.1"/>
</dbReference>
<evidence type="ECO:0000256" key="1">
    <source>
        <dbReference type="SAM" id="Phobius"/>
    </source>
</evidence>
<accession>A0ABZ2E6U7</accession>
<keyword evidence="1" id="KW-0812">Transmembrane</keyword>
<dbReference type="EMBL" id="CP144916">
    <property type="protein sequence ID" value="WWC41429.1"/>
    <property type="molecule type" value="Genomic_DNA"/>
</dbReference>
<gene>
    <name evidence="2" type="ORF">CVIC9261_06895</name>
</gene>
<protein>
    <submittedName>
        <fullName evidence="2">Uncharacterized protein</fullName>
    </submittedName>
</protein>
<keyword evidence="1" id="KW-0472">Membrane</keyword>
<keyword evidence="1" id="KW-1133">Transmembrane helix</keyword>
<keyword evidence="3" id="KW-1185">Reference proteome</keyword>
<feature type="transmembrane region" description="Helical" evidence="1">
    <location>
        <begin position="16"/>
        <end position="35"/>
    </location>
</feature>
<dbReference type="GeneID" id="93113822"/>